<keyword evidence="3 7" id="KW-0175">Coiled coil</keyword>
<feature type="domain" description="Nucleolar complex-associated protein 3 N-terminal" evidence="9">
    <location>
        <begin position="18"/>
        <end position="112"/>
    </location>
</feature>
<evidence type="ECO:0000313" key="11">
    <source>
        <dbReference type="Proteomes" id="UP001497525"/>
    </source>
</evidence>
<dbReference type="SUPFAM" id="SSF48371">
    <property type="entry name" value="ARM repeat"/>
    <property type="match status" value="1"/>
</dbReference>
<sequence>MVSPTDEVSNDEQAVSETKLAIAVACENVIKSPEAHLSSLRDLVKSLSSSKVMTLASIPSILLASLCVVFKDILPAYKIRPLTDTEKSQPMKKETRKIRFFEENLLSYYKKYIVALQSSLTERPKSDQEVKQCPQVEQRVVLNCACQLLESHPNFNFFDELLSTVVPYLNSPNVWVQSLVLSTIRCVLKSDRDGDASLLVCRTLHSFCRKRSYKVRPPVIKALASVPITEIEHDGNPRRTQEERMKLSRKERKANKLQKKFEKAMAETDATQSHERRKKLNTLMLNEILFVFFKILKMGATSELLSAVLDGLSIYANLINVVYVDSLLSILNSLISNESTGLLDSLNCVHTALKILNNPASGSALESDPTRFYNHLYSLLGRMVGVSAPPQKTQLRASHITFLSGAYGRPITPASIAVSQCTHRAIITGQHNDAEENKQATESGSSRTNIRVNLLKTEELTDVMLSCLNLLLIHRKRDVSTNRVLGFVKRLIGAALTMVLFDSETEIGGAYKPDVDDPEICLPASSCLWELALLHRHFSPLVQNLAKAASQWGRVAVLSGSTEASLLKNHLRVGSVEMSIEQLIQLSPSECRVKLAELEQSWSTQRCVKISKKRSRRSSYCCSDWLKELLVGAGIESSGFLSEFSTKKLKLTNT</sequence>
<dbReference type="InterPro" id="IPR016024">
    <property type="entry name" value="ARM-type_fold"/>
</dbReference>
<evidence type="ECO:0000256" key="7">
    <source>
        <dbReference type="SAM" id="Coils"/>
    </source>
</evidence>
<dbReference type="Proteomes" id="UP001497525">
    <property type="component" value="Unassembled WGS sequence"/>
</dbReference>
<reference evidence="10" key="1">
    <citation type="submission" date="2024-06" db="EMBL/GenBank/DDBJ databases">
        <authorList>
            <person name="Liu X."/>
            <person name="Lenzi L."/>
            <person name="Haldenby T S."/>
            <person name="Uol C."/>
        </authorList>
    </citation>
    <scope>NUCLEOTIDE SEQUENCE</scope>
</reference>
<dbReference type="GO" id="GO:0005730">
    <property type="term" value="C:nucleolus"/>
    <property type="evidence" value="ECO:0007669"/>
    <property type="project" value="UniProtKB-SubCell"/>
</dbReference>
<dbReference type="EMBL" id="CAXLJL010000268">
    <property type="protein sequence ID" value="CAL5135766.1"/>
    <property type="molecule type" value="Genomic_DNA"/>
</dbReference>
<organism evidence="10 11">
    <name type="scientific">Calicophoron daubneyi</name>
    <name type="common">Rumen fluke</name>
    <name type="synonym">Paramphistomum daubneyi</name>
    <dbReference type="NCBI Taxonomy" id="300641"/>
    <lineage>
        <taxon>Eukaryota</taxon>
        <taxon>Metazoa</taxon>
        <taxon>Spiralia</taxon>
        <taxon>Lophotrochozoa</taxon>
        <taxon>Platyhelminthes</taxon>
        <taxon>Trematoda</taxon>
        <taxon>Digenea</taxon>
        <taxon>Plagiorchiida</taxon>
        <taxon>Pronocephalata</taxon>
        <taxon>Paramphistomoidea</taxon>
        <taxon>Paramphistomidae</taxon>
        <taxon>Calicophoron</taxon>
    </lineage>
</organism>
<dbReference type="InterPro" id="IPR016903">
    <property type="entry name" value="Nucleolar_cplx-assoc_3"/>
</dbReference>
<feature type="coiled-coil region" evidence="7">
    <location>
        <begin position="240"/>
        <end position="267"/>
    </location>
</feature>
<evidence type="ECO:0000259" key="9">
    <source>
        <dbReference type="Pfam" id="PF07540"/>
    </source>
</evidence>
<dbReference type="InterPro" id="IPR005612">
    <property type="entry name" value="CCAAT-binding_factor"/>
</dbReference>
<proteinExistence type="inferred from homology"/>
<evidence type="ECO:0000256" key="5">
    <source>
        <dbReference type="ARBA" id="ARBA00032701"/>
    </source>
</evidence>
<dbReference type="PANTHER" id="PTHR14428">
    <property type="entry name" value="NUCLEOLAR COMPLEX PROTEIN 3"/>
    <property type="match status" value="1"/>
</dbReference>
<evidence type="ECO:0000256" key="1">
    <source>
        <dbReference type="ARBA" id="ARBA00004604"/>
    </source>
</evidence>
<dbReference type="Pfam" id="PF07540">
    <property type="entry name" value="NOC3p"/>
    <property type="match status" value="1"/>
</dbReference>
<comment type="similarity">
    <text evidence="2">Belongs to the CBF/MAK21 family.</text>
</comment>
<dbReference type="PANTHER" id="PTHR14428:SF5">
    <property type="entry name" value="NUCLEOLAR COMPLEX PROTEIN 3 HOMOLOG"/>
    <property type="match status" value="1"/>
</dbReference>
<comment type="caution">
    <text evidence="10">The sequence shown here is derived from an EMBL/GenBank/DDBJ whole genome shotgun (WGS) entry which is preliminary data.</text>
</comment>
<dbReference type="InterPro" id="IPR011501">
    <property type="entry name" value="Noc3_N"/>
</dbReference>
<evidence type="ECO:0000256" key="4">
    <source>
        <dbReference type="ARBA" id="ARBA00023242"/>
    </source>
</evidence>
<comment type="subcellular location">
    <subcellularLocation>
        <location evidence="1">Nucleus</location>
        <location evidence="1">Nucleolus</location>
    </subcellularLocation>
</comment>
<feature type="domain" description="CCAAT-binding factor" evidence="8">
    <location>
        <begin position="508"/>
        <end position="546"/>
    </location>
</feature>
<evidence type="ECO:0000313" key="10">
    <source>
        <dbReference type="EMBL" id="CAL5135766.1"/>
    </source>
</evidence>
<name>A0AAV2THH7_CALDB</name>
<gene>
    <name evidence="10" type="ORF">CDAUBV1_LOCUS9879</name>
</gene>
<dbReference type="Pfam" id="PF03914">
    <property type="entry name" value="CBF"/>
    <property type="match status" value="1"/>
</dbReference>
<keyword evidence="4" id="KW-0539">Nucleus</keyword>
<dbReference type="GO" id="GO:0006270">
    <property type="term" value="P:DNA replication initiation"/>
    <property type="evidence" value="ECO:0007669"/>
    <property type="project" value="TreeGrafter"/>
</dbReference>
<protein>
    <recommendedName>
        <fullName evidence="6">NOC3-like protein</fullName>
    </recommendedName>
    <alternativeName>
        <fullName evidence="5">Nucleolar complex-associated protein 3-like protein</fullName>
    </alternativeName>
</protein>
<evidence type="ECO:0000256" key="2">
    <source>
        <dbReference type="ARBA" id="ARBA00007797"/>
    </source>
</evidence>
<dbReference type="AlphaFoldDB" id="A0AAV2THH7"/>
<evidence type="ECO:0000256" key="3">
    <source>
        <dbReference type="ARBA" id="ARBA00023054"/>
    </source>
</evidence>
<evidence type="ECO:0000256" key="6">
    <source>
        <dbReference type="ARBA" id="ARBA00032937"/>
    </source>
</evidence>
<accession>A0AAV2THH7</accession>
<dbReference type="GO" id="GO:0003682">
    <property type="term" value="F:chromatin binding"/>
    <property type="evidence" value="ECO:0007669"/>
    <property type="project" value="TreeGrafter"/>
</dbReference>
<evidence type="ECO:0000259" key="8">
    <source>
        <dbReference type="Pfam" id="PF03914"/>
    </source>
</evidence>